<dbReference type="EMBL" id="RXIC02000019">
    <property type="protein sequence ID" value="KAB1225879.1"/>
    <property type="molecule type" value="Genomic_DNA"/>
</dbReference>
<proteinExistence type="predicted"/>
<reference evidence="2 3" key="1">
    <citation type="journal article" date="2019" name="Plant Biotechnol. J.">
        <title>The red bayberry genome and genetic basis of sex determination.</title>
        <authorList>
            <person name="Jia H.M."/>
            <person name="Jia H.J."/>
            <person name="Cai Q.L."/>
            <person name="Wang Y."/>
            <person name="Zhao H.B."/>
            <person name="Yang W.F."/>
            <person name="Wang G.Y."/>
            <person name="Li Y.H."/>
            <person name="Zhan D.L."/>
            <person name="Shen Y.T."/>
            <person name="Niu Q.F."/>
            <person name="Chang L."/>
            <person name="Qiu J."/>
            <person name="Zhao L."/>
            <person name="Xie H.B."/>
            <person name="Fu W.Y."/>
            <person name="Jin J."/>
            <person name="Li X.W."/>
            <person name="Jiao Y."/>
            <person name="Zhou C.C."/>
            <person name="Tu T."/>
            <person name="Chai C.Y."/>
            <person name="Gao J.L."/>
            <person name="Fan L.J."/>
            <person name="van de Weg E."/>
            <person name="Wang J.Y."/>
            <person name="Gao Z.S."/>
        </authorList>
    </citation>
    <scope>NUCLEOTIDE SEQUENCE [LARGE SCALE GENOMIC DNA]</scope>
    <source>
        <tissue evidence="2">Leaves</tissue>
    </source>
</reference>
<feature type="region of interest" description="Disordered" evidence="1">
    <location>
        <begin position="48"/>
        <end position="94"/>
    </location>
</feature>
<accession>A0A6A1WKQ3</accession>
<protein>
    <submittedName>
        <fullName evidence="2">Uncharacterized protein</fullName>
    </submittedName>
</protein>
<dbReference type="Proteomes" id="UP000516437">
    <property type="component" value="Chromosome 1"/>
</dbReference>
<sequence>MDDNSGDSRKEAGNPLTRLQKLAPASLQLDTTDPLAAFGETSNAIPLLSPLILSPEPVPETTEKPQWESGNDERDNGDDGSEASSPSGWHHPAVPMFTEPAALFTCFQSQCFLVDNVQ</sequence>
<dbReference type="AlphaFoldDB" id="A0A6A1WKQ3"/>
<evidence type="ECO:0000313" key="2">
    <source>
        <dbReference type="EMBL" id="KAB1225879.1"/>
    </source>
</evidence>
<gene>
    <name evidence="2" type="ORF">CJ030_MR1G004091</name>
</gene>
<dbReference type="PANTHER" id="PTHR33912:SF5">
    <property type="entry name" value="F22G5.17"/>
    <property type="match status" value="1"/>
</dbReference>
<feature type="region of interest" description="Disordered" evidence="1">
    <location>
        <begin position="1"/>
        <end position="26"/>
    </location>
</feature>
<dbReference type="OrthoDB" id="773117at2759"/>
<keyword evidence="3" id="KW-1185">Reference proteome</keyword>
<feature type="compositionally biased region" description="Basic and acidic residues" evidence="1">
    <location>
        <begin position="61"/>
        <end position="74"/>
    </location>
</feature>
<evidence type="ECO:0000256" key="1">
    <source>
        <dbReference type="SAM" id="MobiDB-lite"/>
    </source>
</evidence>
<comment type="caution">
    <text evidence="2">The sequence shown here is derived from an EMBL/GenBank/DDBJ whole genome shotgun (WGS) entry which is preliminary data.</text>
</comment>
<dbReference type="InterPro" id="IPR040381">
    <property type="entry name" value="At4g14450-like"/>
</dbReference>
<organism evidence="2 3">
    <name type="scientific">Morella rubra</name>
    <name type="common">Chinese bayberry</name>
    <dbReference type="NCBI Taxonomy" id="262757"/>
    <lineage>
        <taxon>Eukaryota</taxon>
        <taxon>Viridiplantae</taxon>
        <taxon>Streptophyta</taxon>
        <taxon>Embryophyta</taxon>
        <taxon>Tracheophyta</taxon>
        <taxon>Spermatophyta</taxon>
        <taxon>Magnoliopsida</taxon>
        <taxon>eudicotyledons</taxon>
        <taxon>Gunneridae</taxon>
        <taxon>Pentapetalae</taxon>
        <taxon>rosids</taxon>
        <taxon>fabids</taxon>
        <taxon>Fagales</taxon>
        <taxon>Myricaceae</taxon>
        <taxon>Morella</taxon>
    </lineage>
</organism>
<feature type="compositionally biased region" description="Basic and acidic residues" evidence="1">
    <location>
        <begin position="1"/>
        <end position="12"/>
    </location>
</feature>
<evidence type="ECO:0000313" key="3">
    <source>
        <dbReference type="Proteomes" id="UP000516437"/>
    </source>
</evidence>
<dbReference type="PANTHER" id="PTHR33912">
    <property type="entry name" value="OS01G0939400 PROTEIN"/>
    <property type="match status" value="1"/>
</dbReference>
<name>A0A6A1WKQ3_9ROSI</name>